<accession>A0A9I9EFX4</accession>
<dbReference type="Gramene" id="MELO3C033227.2.1">
    <property type="protein sequence ID" value="MELO3C033227.2.1"/>
    <property type="gene ID" value="MELO3C033227.2"/>
</dbReference>
<dbReference type="EnsemblPlants" id="MELO3C033227.2.1">
    <property type="protein sequence ID" value="MELO3C033227.2.1"/>
    <property type="gene ID" value="MELO3C033227.2"/>
</dbReference>
<name>A0A9I9EFX4_CUCME</name>
<evidence type="ECO:0000313" key="1">
    <source>
        <dbReference type="EnsemblPlants" id="MELO3C033227.2.1"/>
    </source>
</evidence>
<organism evidence="1">
    <name type="scientific">Cucumis melo</name>
    <name type="common">Muskmelon</name>
    <dbReference type="NCBI Taxonomy" id="3656"/>
    <lineage>
        <taxon>Eukaryota</taxon>
        <taxon>Viridiplantae</taxon>
        <taxon>Streptophyta</taxon>
        <taxon>Embryophyta</taxon>
        <taxon>Tracheophyta</taxon>
        <taxon>Spermatophyta</taxon>
        <taxon>Magnoliopsida</taxon>
        <taxon>eudicotyledons</taxon>
        <taxon>Gunneridae</taxon>
        <taxon>Pentapetalae</taxon>
        <taxon>rosids</taxon>
        <taxon>fabids</taxon>
        <taxon>Cucurbitales</taxon>
        <taxon>Cucurbitaceae</taxon>
        <taxon>Benincaseae</taxon>
        <taxon>Cucumis</taxon>
    </lineage>
</organism>
<sequence>MDSCFLHSILYQLASLDVQGQSSKSSPKMISNL</sequence>
<proteinExistence type="predicted"/>
<reference evidence="1" key="1">
    <citation type="submission" date="2023-03" db="UniProtKB">
        <authorList>
            <consortium name="EnsemblPlants"/>
        </authorList>
    </citation>
    <scope>IDENTIFICATION</scope>
</reference>
<protein>
    <submittedName>
        <fullName evidence="1">Uncharacterized protein</fullName>
    </submittedName>
</protein>
<dbReference type="AlphaFoldDB" id="A0A9I9EFX4"/>